<keyword evidence="3" id="KW-1185">Reference proteome</keyword>
<dbReference type="AlphaFoldDB" id="A0AAJ0BAX3"/>
<dbReference type="InterPro" id="IPR050712">
    <property type="entry name" value="NAD(P)H-dep_reductase"/>
</dbReference>
<sequence>MAKSIAVITTSTRTPRVGSSVAAVVYSILKPSATAANIELVPVDVATFKLPVFDEAVVPAMINPASPDSPKYSNAPSIAWSAEIKRHDGYVLVIPEYNYGIAGGTKNAIDYLLHEWKGKPVAVISYGVGGGTFASEQTAHVLGRMGLKVADMKPQLAFKGNAGPDMMLATTKGELGPDSKAEWEETKGDEIRKAFDEVVALL</sequence>
<dbReference type="InterPro" id="IPR029039">
    <property type="entry name" value="Flavoprotein-like_sf"/>
</dbReference>
<proteinExistence type="predicted"/>
<comment type="caution">
    <text evidence="2">The sequence shown here is derived from an EMBL/GenBank/DDBJ whole genome shotgun (WGS) entry which is preliminary data.</text>
</comment>
<reference evidence="2" key="1">
    <citation type="submission" date="2023-06" db="EMBL/GenBank/DDBJ databases">
        <title>Genome-scale phylogeny and comparative genomics of the fungal order Sordariales.</title>
        <authorList>
            <consortium name="Lawrence Berkeley National Laboratory"/>
            <person name="Hensen N."/>
            <person name="Bonometti L."/>
            <person name="Westerberg I."/>
            <person name="Brannstrom I.O."/>
            <person name="Guillou S."/>
            <person name="Cros-Aarteil S."/>
            <person name="Calhoun S."/>
            <person name="Haridas S."/>
            <person name="Kuo A."/>
            <person name="Mondo S."/>
            <person name="Pangilinan J."/>
            <person name="Riley R."/>
            <person name="Labutti K."/>
            <person name="Andreopoulos B."/>
            <person name="Lipzen A."/>
            <person name="Chen C."/>
            <person name="Yanf M."/>
            <person name="Daum C."/>
            <person name="Ng V."/>
            <person name="Clum A."/>
            <person name="Steindorff A."/>
            <person name="Ohm R."/>
            <person name="Martin F."/>
            <person name="Silar P."/>
            <person name="Natvig D."/>
            <person name="Lalanne C."/>
            <person name="Gautier V."/>
            <person name="Ament-Velasquez S.L."/>
            <person name="Kruys A."/>
            <person name="Hutchinson M.I."/>
            <person name="Powell A.J."/>
            <person name="Barry K."/>
            <person name="Miller A.N."/>
            <person name="Grigoriev I.V."/>
            <person name="Debuchy R."/>
            <person name="Gladieux P."/>
            <person name="Thoren M.H."/>
            <person name="Johannesson H."/>
        </authorList>
    </citation>
    <scope>NUCLEOTIDE SEQUENCE</scope>
    <source>
        <strain evidence="2">PSN4</strain>
    </source>
</reference>
<protein>
    <submittedName>
        <fullName evidence="2">Flavoprotein-like protein</fullName>
    </submittedName>
</protein>
<evidence type="ECO:0000259" key="1">
    <source>
        <dbReference type="Pfam" id="PF03358"/>
    </source>
</evidence>
<evidence type="ECO:0000313" key="3">
    <source>
        <dbReference type="Proteomes" id="UP001239445"/>
    </source>
</evidence>
<dbReference type="PANTHER" id="PTHR30543:SF21">
    <property type="entry name" value="NAD(P)H-DEPENDENT FMN REDUCTASE LOT6"/>
    <property type="match status" value="1"/>
</dbReference>
<dbReference type="Gene3D" id="3.40.50.360">
    <property type="match status" value="1"/>
</dbReference>
<accession>A0AAJ0BAX3</accession>
<gene>
    <name evidence="2" type="ORF">QBC47DRAFT_303650</name>
</gene>
<dbReference type="Proteomes" id="UP001239445">
    <property type="component" value="Unassembled WGS sequence"/>
</dbReference>
<dbReference type="GO" id="GO:0010181">
    <property type="term" value="F:FMN binding"/>
    <property type="evidence" value="ECO:0007669"/>
    <property type="project" value="TreeGrafter"/>
</dbReference>
<dbReference type="EMBL" id="MU839837">
    <property type="protein sequence ID" value="KAK1753367.1"/>
    <property type="molecule type" value="Genomic_DNA"/>
</dbReference>
<dbReference type="InterPro" id="IPR005025">
    <property type="entry name" value="FMN_Rdtase-like_dom"/>
</dbReference>
<dbReference type="PANTHER" id="PTHR30543">
    <property type="entry name" value="CHROMATE REDUCTASE"/>
    <property type="match status" value="1"/>
</dbReference>
<organism evidence="2 3">
    <name type="scientific">Echria macrotheca</name>
    <dbReference type="NCBI Taxonomy" id="438768"/>
    <lineage>
        <taxon>Eukaryota</taxon>
        <taxon>Fungi</taxon>
        <taxon>Dikarya</taxon>
        <taxon>Ascomycota</taxon>
        <taxon>Pezizomycotina</taxon>
        <taxon>Sordariomycetes</taxon>
        <taxon>Sordariomycetidae</taxon>
        <taxon>Sordariales</taxon>
        <taxon>Schizotheciaceae</taxon>
        <taxon>Echria</taxon>
    </lineage>
</organism>
<dbReference type="GO" id="GO:0016491">
    <property type="term" value="F:oxidoreductase activity"/>
    <property type="evidence" value="ECO:0007669"/>
    <property type="project" value="InterPro"/>
</dbReference>
<dbReference type="SUPFAM" id="SSF52218">
    <property type="entry name" value="Flavoproteins"/>
    <property type="match status" value="1"/>
</dbReference>
<name>A0AAJ0BAX3_9PEZI</name>
<evidence type="ECO:0000313" key="2">
    <source>
        <dbReference type="EMBL" id="KAK1753367.1"/>
    </source>
</evidence>
<feature type="domain" description="NADPH-dependent FMN reductase-like" evidence="1">
    <location>
        <begin position="5"/>
        <end position="156"/>
    </location>
</feature>
<dbReference type="GO" id="GO:0005829">
    <property type="term" value="C:cytosol"/>
    <property type="evidence" value="ECO:0007669"/>
    <property type="project" value="TreeGrafter"/>
</dbReference>
<dbReference type="Pfam" id="PF03358">
    <property type="entry name" value="FMN_red"/>
    <property type="match status" value="1"/>
</dbReference>